<dbReference type="GO" id="GO:0000978">
    <property type="term" value="F:RNA polymerase II cis-regulatory region sequence-specific DNA binding"/>
    <property type="evidence" value="ECO:0007669"/>
    <property type="project" value="TreeGrafter"/>
</dbReference>
<comment type="similarity">
    <text evidence="2">Belongs to the paired homeobox family.</text>
</comment>
<keyword evidence="6 9" id="KW-0238">DNA-binding</keyword>
<dbReference type="EMBL" id="CAJOAZ010003353">
    <property type="protein sequence ID" value="CAF4002416.1"/>
    <property type="molecule type" value="Genomic_DNA"/>
</dbReference>
<dbReference type="InterPro" id="IPR036388">
    <property type="entry name" value="WH-like_DNA-bd_sf"/>
</dbReference>
<feature type="non-terminal residue" evidence="13">
    <location>
        <position position="387"/>
    </location>
</feature>
<evidence type="ECO:0000256" key="2">
    <source>
        <dbReference type="ARBA" id="ARBA00005733"/>
    </source>
</evidence>
<dbReference type="InterPro" id="IPR009057">
    <property type="entry name" value="Homeodomain-like_sf"/>
</dbReference>
<dbReference type="AlphaFoldDB" id="A0A819P019"/>
<accession>A0A819P019</accession>
<dbReference type="SUPFAM" id="SSF46689">
    <property type="entry name" value="Homeodomain-like"/>
    <property type="match status" value="2"/>
</dbReference>
<dbReference type="PANTHER" id="PTHR45636">
    <property type="entry name" value="PAIRED BOX PROTEIN PAX-6-RELATED-RELATED"/>
    <property type="match status" value="1"/>
</dbReference>
<evidence type="ECO:0000256" key="3">
    <source>
        <dbReference type="ARBA" id="ARBA00022473"/>
    </source>
</evidence>
<dbReference type="SMART" id="SM00389">
    <property type="entry name" value="HOX"/>
    <property type="match status" value="1"/>
</dbReference>
<protein>
    <submittedName>
        <fullName evidence="13">Uncharacterized protein</fullName>
    </submittedName>
</protein>
<keyword evidence="7" id="KW-0804">Transcription</keyword>
<dbReference type="Gene3D" id="1.10.10.60">
    <property type="entry name" value="Homeodomain-like"/>
    <property type="match status" value="1"/>
</dbReference>
<keyword evidence="8 9" id="KW-0539">Nucleus</keyword>
<feature type="DNA-binding region" description="Homeobox" evidence="9">
    <location>
        <begin position="110"/>
        <end position="169"/>
    </location>
</feature>
<keyword evidence="5" id="KW-0805">Transcription regulation</keyword>
<evidence type="ECO:0000313" key="13">
    <source>
        <dbReference type="EMBL" id="CAF4002416.1"/>
    </source>
</evidence>
<organism evidence="13 14">
    <name type="scientific">Adineta steineri</name>
    <dbReference type="NCBI Taxonomy" id="433720"/>
    <lineage>
        <taxon>Eukaryota</taxon>
        <taxon>Metazoa</taxon>
        <taxon>Spiralia</taxon>
        <taxon>Gnathifera</taxon>
        <taxon>Rotifera</taxon>
        <taxon>Eurotatoria</taxon>
        <taxon>Bdelloidea</taxon>
        <taxon>Adinetida</taxon>
        <taxon>Adinetidae</taxon>
        <taxon>Adineta</taxon>
    </lineage>
</organism>
<sequence length="387" mass="43809">MDLDNGQPILNKKSCVTESDIIKTIFEFKRVNSSVFAWEIQDCLVNEMNCKLEDVPSISSIDKILENLGLTENSNSKDKHQIDNQDLEEYKKPITKDDLNGNDLRERVNVQYNQTPFTQKQKDLLEEVFNVHYYPDISQREKLALKFNVPEVKIQIWFQNRRREHRKVEKVKIRQQAQPNLYNVYGINYQQTARVCGPQKQCYDITTGVCLNGTTVCPGLDAQLCGSQCYNTSSEVCINGNVQCINSCNGTCYSNSQYCYNNTFICNVGQSVCNIQTSNSLSYYPLGLTCYNSTQYMCSNSTLCAYQYSCGNQCYSSYQSACVNNETICINSLYNVYGINYQQTARVCGPQKQCYDTTTGVCLNGTTVCPGLDAQLCGSQCYNTSSE</sequence>
<dbReference type="CDD" id="cd00086">
    <property type="entry name" value="homeodomain"/>
    <property type="match status" value="1"/>
</dbReference>
<evidence type="ECO:0000256" key="8">
    <source>
        <dbReference type="ARBA" id="ARBA00023242"/>
    </source>
</evidence>
<comment type="subcellular location">
    <subcellularLocation>
        <location evidence="1 9 10">Nucleus</location>
    </subcellularLocation>
</comment>
<dbReference type="Gene3D" id="1.10.10.10">
    <property type="entry name" value="Winged helix-like DNA-binding domain superfamily/Winged helix DNA-binding domain"/>
    <property type="match status" value="1"/>
</dbReference>
<dbReference type="PROSITE" id="PS51057">
    <property type="entry name" value="PAIRED_2"/>
    <property type="match status" value="1"/>
</dbReference>
<keyword evidence="9 10" id="KW-0371">Homeobox</keyword>
<evidence type="ECO:0000259" key="12">
    <source>
        <dbReference type="PROSITE" id="PS51057"/>
    </source>
</evidence>
<feature type="domain" description="Paired" evidence="12">
    <location>
        <begin position="1"/>
        <end position="68"/>
    </location>
</feature>
<dbReference type="PROSITE" id="PS50071">
    <property type="entry name" value="HOMEOBOX_2"/>
    <property type="match status" value="1"/>
</dbReference>
<dbReference type="Pfam" id="PF00292">
    <property type="entry name" value="PAX"/>
    <property type="match status" value="1"/>
</dbReference>
<evidence type="ECO:0000256" key="1">
    <source>
        <dbReference type="ARBA" id="ARBA00004123"/>
    </source>
</evidence>
<evidence type="ECO:0000256" key="10">
    <source>
        <dbReference type="RuleBase" id="RU000682"/>
    </source>
</evidence>
<proteinExistence type="inferred from homology"/>
<name>A0A819P019_9BILA</name>
<evidence type="ECO:0000256" key="5">
    <source>
        <dbReference type="ARBA" id="ARBA00023015"/>
    </source>
</evidence>
<gene>
    <name evidence="13" type="ORF">OXD698_LOCUS29601</name>
</gene>
<dbReference type="Proteomes" id="UP000663844">
    <property type="component" value="Unassembled WGS sequence"/>
</dbReference>
<comment type="caution">
    <text evidence="13">The sequence shown here is derived from an EMBL/GenBank/DDBJ whole genome shotgun (WGS) entry which is preliminary data.</text>
</comment>
<keyword evidence="3" id="KW-0217">Developmental protein</keyword>
<dbReference type="InterPro" id="IPR043565">
    <property type="entry name" value="PAX_fam"/>
</dbReference>
<keyword evidence="4" id="KW-0563">Paired box</keyword>
<dbReference type="Pfam" id="PF00046">
    <property type="entry name" value="Homeodomain"/>
    <property type="match status" value="1"/>
</dbReference>
<dbReference type="GO" id="GO:0005634">
    <property type="term" value="C:nucleus"/>
    <property type="evidence" value="ECO:0007669"/>
    <property type="project" value="UniProtKB-SubCell"/>
</dbReference>
<evidence type="ECO:0000313" key="14">
    <source>
        <dbReference type="Proteomes" id="UP000663844"/>
    </source>
</evidence>
<evidence type="ECO:0000256" key="6">
    <source>
        <dbReference type="ARBA" id="ARBA00023125"/>
    </source>
</evidence>
<feature type="domain" description="Homeobox" evidence="11">
    <location>
        <begin position="108"/>
        <end position="168"/>
    </location>
</feature>
<dbReference type="GO" id="GO:0000981">
    <property type="term" value="F:DNA-binding transcription factor activity, RNA polymerase II-specific"/>
    <property type="evidence" value="ECO:0007669"/>
    <property type="project" value="TreeGrafter"/>
</dbReference>
<dbReference type="InterPro" id="IPR001523">
    <property type="entry name" value="Paired_dom"/>
</dbReference>
<evidence type="ECO:0000259" key="11">
    <source>
        <dbReference type="PROSITE" id="PS50071"/>
    </source>
</evidence>
<evidence type="ECO:0000256" key="4">
    <source>
        <dbReference type="ARBA" id="ARBA00022724"/>
    </source>
</evidence>
<reference evidence="13" key="1">
    <citation type="submission" date="2021-02" db="EMBL/GenBank/DDBJ databases">
        <authorList>
            <person name="Nowell W R."/>
        </authorList>
    </citation>
    <scope>NUCLEOTIDE SEQUENCE</scope>
</reference>
<dbReference type="InterPro" id="IPR001356">
    <property type="entry name" value="HD"/>
</dbReference>
<evidence type="ECO:0000256" key="9">
    <source>
        <dbReference type="PROSITE-ProRule" id="PRU00108"/>
    </source>
</evidence>
<evidence type="ECO:0000256" key="7">
    <source>
        <dbReference type="ARBA" id="ARBA00023163"/>
    </source>
</evidence>